<evidence type="ECO:0000313" key="2">
    <source>
        <dbReference type="Proteomes" id="UP000008721"/>
    </source>
</evidence>
<sequence>MIRNFFFLFYIFILNGCLDQEIYTEINEPRFISHPPESLRINDFEGNLKSDFKRDPNALIFLDVYIHSAHCTNAKSKSLGADFDGYIRITLTEKNTTIARAQMDFKGEPKKEHVQKVYIGLMQTLKWQ</sequence>
<name>E4U2J7_SULKY</name>
<organism evidence="1 2">
    <name type="scientific">Sulfuricurvum kujiense (strain ATCC BAA-921 / DSM 16994 / JCM 11577 / YK-1)</name>
    <dbReference type="NCBI Taxonomy" id="709032"/>
    <lineage>
        <taxon>Bacteria</taxon>
        <taxon>Pseudomonadati</taxon>
        <taxon>Campylobacterota</taxon>
        <taxon>Epsilonproteobacteria</taxon>
        <taxon>Campylobacterales</taxon>
        <taxon>Sulfurimonadaceae</taxon>
        <taxon>Sulfuricurvum</taxon>
    </lineage>
</organism>
<dbReference type="EMBL" id="CP002355">
    <property type="protein sequence ID" value="ADR34684.1"/>
    <property type="molecule type" value="Genomic_DNA"/>
</dbReference>
<dbReference type="OrthoDB" id="14344at2"/>
<dbReference type="AlphaFoldDB" id="E4U2J7"/>
<dbReference type="Proteomes" id="UP000008721">
    <property type="component" value="Chromosome"/>
</dbReference>
<dbReference type="RefSeq" id="WP_013460881.1">
    <property type="nucleotide sequence ID" value="NC_014762.1"/>
</dbReference>
<evidence type="ECO:0000313" key="1">
    <source>
        <dbReference type="EMBL" id="ADR34684.1"/>
    </source>
</evidence>
<dbReference type="eggNOG" id="ENOG502ZK7Q">
    <property type="taxonomic scope" value="Bacteria"/>
</dbReference>
<protein>
    <submittedName>
        <fullName evidence="1">Uncharacterized protein</fullName>
    </submittedName>
</protein>
<accession>E4U2J7</accession>
<dbReference type="HOGENOM" id="CLU_1926504_0_0_7"/>
<gene>
    <name evidence="1" type="ordered locus">Sulku_2024</name>
</gene>
<dbReference type="KEGG" id="sku:Sulku_2024"/>
<proteinExistence type="predicted"/>
<keyword evidence="2" id="KW-1185">Reference proteome</keyword>
<reference evidence="1 2" key="1">
    <citation type="journal article" date="2012" name="Stand. Genomic Sci.">
        <title>Complete genome sequence of the sulfur compounds oxidizing chemolithoautotroph Sulfuricurvum kujiense type strain (YK-1(T)).</title>
        <authorList>
            <person name="Han C."/>
            <person name="Kotsyurbenko O."/>
            <person name="Chertkov O."/>
            <person name="Held B."/>
            <person name="Lapidus A."/>
            <person name="Nolan M."/>
            <person name="Lucas S."/>
            <person name="Hammon N."/>
            <person name="Deshpande S."/>
            <person name="Cheng J.F."/>
            <person name="Tapia R."/>
            <person name="Goodwin L.A."/>
            <person name="Pitluck S."/>
            <person name="Liolios K."/>
            <person name="Pagani I."/>
            <person name="Ivanova N."/>
            <person name="Mavromatis K."/>
            <person name="Mikhailova N."/>
            <person name="Pati A."/>
            <person name="Chen A."/>
            <person name="Palaniappan K."/>
            <person name="Land M."/>
            <person name="Hauser L."/>
            <person name="Chang Y.J."/>
            <person name="Jeffries C.D."/>
            <person name="Brambilla E.M."/>
            <person name="Rohde M."/>
            <person name="Spring S."/>
            <person name="Sikorski J."/>
            <person name="Goker M."/>
            <person name="Woyke T."/>
            <person name="Bristow J."/>
            <person name="Eisen J.A."/>
            <person name="Markowitz V."/>
            <person name="Hugenholtz P."/>
            <person name="Kyrpides N.C."/>
            <person name="Klenk H.P."/>
            <person name="Detter J.C."/>
        </authorList>
    </citation>
    <scope>NUCLEOTIDE SEQUENCE [LARGE SCALE GENOMIC DNA]</scope>
    <source>
        <strain evidence="2">ATCC BAA-921 / DSM 16994 / JCM 11577 / YK-1</strain>
    </source>
</reference>